<dbReference type="Gene3D" id="3.30.450.20">
    <property type="entry name" value="PAS domain"/>
    <property type="match status" value="1"/>
</dbReference>
<gene>
    <name evidence="7" type="ORF">E5139_14285</name>
</gene>
<evidence type="ECO:0000256" key="5">
    <source>
        <dbReference type="ARBA" id="ARBA00023012"/>
    </source>
</evidence>
<evidence type="ECO:0000256" key="1">
    <source>
        <dbReference type="ARBA" id="ARBA00000085"/>
    </source>
</evidence>
<evidence type="ECO:0000256" key="3">
    <source>
        <dbReference type="ARBA" id="ARBA00022679"/>
    </source>
</evidence>
<dbReference type="KEGG" id="halz:E5139_14285"/>
<accession>A0A4D6KG70</accession>
<dbReference type="GeneID" id="42180131"/>
<protein>
    <recommendedName>
        <fullName evidence="2">histidine kinase</fullName>
        <ecNumber evidence="2">2.7.13.3</ecNumber>
    </recommendedName>
</protein>
<dbReference type="CDD" id="cd00075">
    <property type="entry name" value="HATPase"/>
    <property type="match status" value="1"/>
</dbReference>
<evidence type="ECO:0000313" key="7">
    <source>
        <dbReference type="EMBL" id="QCD66757.1"/>
    </source>
</evidence>
<name>A0A4D6KG70_9EURY</name>
<dbReference type="Gene3D" id="1.10.287.130">
    <property type="match status" value="1"/>
</dbReference>
<dbReference type="PANTHER" id="PTHR43711">
    <property type="entry name" value="TWO-COMPONENT HISTIDINE KINASE"/>
    <property type="match status" value="1"/>
</dbReference>
<dbReference type="InterPro" id="IPR035965">
    <property type="entry name" value="PAS-like_dom_sf"/>
</dbReference>
<dbReference type="Pfam" id="PF02518">
    <property type="entry name" value="HATPase_c"/>
    <property type="match status" value="1"/>
</dbReference>
<dbReference type="EMBL" id="CP039375">
    <property type="protein sequence ID" value="QCD66757.1"/>
    <property type="molecule type" value="Genomic_DNA"/>
</dbReference>
<dbReference type="PROSITE" id="PS50109">
    <property type="entry name" value="HIS_KIN"/>
    <property type="match status" value="1"/>
</dbReference>
<reference evidence="7 8" key="2">
    <citation type="submission" date="2019-04" db="EMBL/GenBank/DDBJ databases">
        <authorList>
            <person name="Yang S."/>
            <person name="Wei W."/>
        </authorList>
    </citation>
    <scope>NUCLEOTIDE SEQUENCE [LARGE SCALE GENOMIC DNA]</scope>
    <source>
        <strain evidence="8">ZP60</strain>
    </source>
</reference>
<dbReference type="EC" id="2.7.13.3" evidence="2"/>
<evidence type="ECO:0000256" key="4">
    <source>
        <dbReference type="ARBA" id="ARBA00022777"/>
    </source>
</evidence>
<evidence type="ECO:0000259" key="6">
    <source>
        <dbReference type="PROSITE" id="PS50109"/>
    </source>
</evidence>
<dbReference type="CDD" id="cd00082">
    <property type="entry name" value="HisKA"/>
    <property type="match status" value="1"/>
</dbReference>
<dbReference type="InterPro" id="IPR050736">
    <property type="entry name" value="Sensor_HK_Regulatory"/>
</dbReference>
<organism evidence="7 8">
    <name type="scientific">Halomicrobium mukohataei</name>
    <dbReference type="NCBI Taxonomy" id="57705"/>
    <lineage>
        <taxon>Archaea</taxon>
        <taxon>Methanobacteriati</taxon>
        <taxon>Methanobacteriota</taxon>
        <taxon>Stenosarchaea group</taxon>
        <taxon>Halobacteria</taxon>
        <taxon>Halobacteriales</taxon>
        <taxon>Haloarculaceae</taxon>
        <taxon>Halomicrobium</taxon>
    </lineage>
</organism>
<keyword evidence="5" id="KW-0902">Two-component regulatory system</keyword>
<dbReference type="InterPro" id="IPR003661">
    <property type="entry name" value="HisK_dim/P_dom"/>
</dbReference>
<evidence type="ECO:0000313" key="8">
    <source>
        <dbReference type="Proteomes" id="UP000297053"/>
    </source>
</evidence>
<evidence type="ECO:0000256" key="2">
    <source>
        <dbReference type="ARBA" id="ARBA00012438"/>
    </source>
</evidence>
<dbReference type="SMART" id="SM00387">
    <property type="entry name" value="HATPase_c"/>
    <property type="match status" value="1"/>
</dbReference>
<dbReference type="Proteomes" id="UP000297053">
    <property type="component" value="Chromosome"/>
</dbReference>
<dbReference type="GO" id="GO:0000155">
    <property type="term" value="F:phosphorelay sensor kinase activity"/>
    <property type="evidence" value="ECO:0007669"/>
    <property type="project" value="InterPro"/>
</dbReference>
<dbReference type="PANTHER" id="PTHR43711:SF1">
    <property type="entry name" value="HISTIDINE KINASE 1"/>
    <property type="match status" value="1"/>
</dbReference>
<dbReference type="SUPFAM" id="SSF47384">
    <property type="entry name" value="Homodimeric domain of signal transducing histidine kinase"/>
    <property type="match status" value="1"/>
</dbReference>
<dbReference type="SUPFAM" id="SSF55874">
    <property type="entry name" value="ATPase domain of HSP90 chaperone/DNA topoisomerase II/histidine kinase"/>
    <property type="match status" value="1"/>
</dbReference>
<dbReference type="Pfam" id="PF00512">
    <property type="entry name" value="HisKA"/>
    <property type="match status" value="1"/>
</dbReference>
<dbReference type="InterPro" id="IPR036890">
    <property type="entry name" value="HATPase_C_sf"/>
</dbReference>
<dbReference type="Gene3D" id="3.30.565.10">
    <property type="entry name" value="Histidine kinase-like ATPase, C-terminal domain"/>
    <property type="match status" value="1"/>
</dbReference>
<dbReference type="AlphaFoldDB" id="A0A4D6KG70"/>
<dbReference type="InterPro" id="IPR013656">
    <property type="entry name" value="PAS_4"/>
</dbReference>
<keyword evidence="4 7" id="KW-0418">Kinase</keyword>
<proteinExistence type="predicted"/>
<sequence length="659" mass="71032">MTLSRRSFGQTPTILAVEPADSDALDPLSELDRFAVRSVTERLAADQIDPGVVCVVAADSDRSSVDPGAVSTADGVPRITVSETYDADEAAATAAAGGIYLPLSTISRASFVEAVRDVARRGEAHSVARLRTDAFEQLLDAHDGSLSVKNRAGQYVAAAADGELDRELLYGRTDADLASERDGASHVFEHAHDRTQSVLETGEPIVGAVERYDTGESDRWIERTILPWTGGAGELRGVVGWARDVSEWERERREMQRRIDQLERFTGFVTHDLRSPLQVADGYLELAQAGDHAALDRVENANRRMQELISDFETLVGDAHDGDPHYTRLADMARDVWEVVARESSTLRIDLPDETIVNAERSALRPILENLFTNAIDHGGSDVTVWLGALADGFYVADDGPGIPESERAKVFEAGFTTAEDGTGTGLAIVADAADRLNWEIGVEGSRAGGAKITLRNCMMATDPSRHAPADATYDLTDARDVGSVALAGSVSEDGDEWVVTGGGSDGERAGFYYVYTSVAGPISVRARLADFEGAGRDSQAGLTVRDDAAGGAPYGYVGRTPDDEVETCWRQTRSATPISQRLGSGVADARWLRLDRIGDSLTCYVSRDGHGWRTIDQRPLSLSDPITLGLAVHGGVDRDRATAAFDDVSIRRIAPDEW</sequence>
<dbReference type="RefSeq" id="WP_015763184.1">
    <property type="nucleotide sequence ID" value="NZ_CP039375.1"/>
</dbReference>
<dbReference type="Pfam" id="PF08448">
    <property type="entry name" value="PAS_4"/>
    <property type="match status" value="1"/>
</dbReference>
<dbReference type="SUPFAM" id="SSF55785">
    <property type="entry name" value="PYP-like sensor domain (PAS domain)"/>
    <property type="match status" value="1"/>
</dbReference>
<dbReference type="InterPro" id="IPR003594">
    <property type="entry name" value="HATPase_dom"/>
</dbReference>
<dbReference type="InterPro" id="IPR005467">
    <property type="entry name" value="His_kinase_dom"/>
</dbReference>
<dbReference type="InterPro" id="IPR036097">
    <property type="entry name" value="HisK_dim/P_sf"/>
</dbReference>
<dbReference type="Gene3D" id="2.60.120.200">
    <property type="match status" value="1"/>
</dbReference>
<feature type="domain" description="Histidine kinase" evidence="6">
    <location>
        <begin position="268"/>
        <end position="456"/>
    </location>
</feature>
<comment type="catalytic activity">
    <reaction evidence="1">
        <text>ATP + protein L-histidine = ADP + protein N-phospho-L-histidine.</text>
        <dbReference type="EC" id="2.7.13.3"/>
    </reaction>
</comment>
<keyword evidence="3" id="KW-0808">Transferase</keyword>
<reference evidence="7 8" key="1">
    <citation type="submission" date="2019-04" db="EMBL/GenBank/DDBJ databases">
        <title>Complete genome sequence of Arthrobacter sp. ZXY-2 associated with effective atrazine degradation and salt adaptation.</title>
        <authorList>
            <person name="Zhao X."/>
        </authorList>
    </citation>
    <scope>NUCLEOTIDE SEQUENCE [LARGE SCALE GENOMIC DNA]</scope>
    <source>
        <strain evidence="8">ZP60</strain>
    </source>
</reference>
<dbReference type="SMART" id="SM00388">
    <property type="entry name" value="HisKA"/>
    <property type="match status" value="1"/>
</dbReference>